<name>A0ABV1URX8_9ACTN</name>
<sequence>MAEFKAVRTSHAQTPGELNRVYRLVTDDIIKCISAGGLTLSAIHAVILLPHAQVVRQTVAEHVIKDLSKLMRTGSRFQADATRENAVAGVAARLAPLGPVRTGMIDGGEALGMRVTLPYVILGPVASDTIDALVNKWELPAVTPL</sequence>
<accession>A0ABV1URX8</accession>
<proteinExistence type="predicted"/>
<protein>
    <submittedName>
        <fullName evidence="1">Uncharacterized protein</fullName>
    </submittedName>
</protein>
<dbReference type="Proteomes" id="UP001445472">
    <property type="component" value="Unassembled WGS sequence"/>
</dbReference>
<evidence type="ECO:0000313" key="2">
    <source>
        <dbReference type="Proteomes" id="UP001445472"/>
    </source>
</evidence>
<organism evidence="1 2">
    <name type="scientific">Streptomyces xantholiticus</name>
    <dbReference type="NCBI Taxonomy" id="68285"/>
    <lineage>
        <taxon>Bacteria</taxon>
        <taxon>Bacillati</taxon>
        <taxon>Actinomycetota</taxon>
        <taxon>Actinomycetes</taxon>
        <taxon>Kitasatosporales</taxon>
        <taxon>Streptomycetaceae</taxon>
        <taxon>Streptomyces</taxon>
    </lineage>
</organism>
<comment type="caution">
    <text evidence="1">The sequence shown here is derived from an EMBL/GenBank/DDBJ whole genome shotgun (WGS) entry which is preliminary data.</text>
</comment>
<gene>
    <name evidence="1" type="ORF">ABT276_09300</name>
</gene>
<evidence type="ECO:0000313" key="1">
    <source>
        <dbReference type="EMBL" id="MER6613562.1"/>
    </source>
</evidence>
<keyword evidence="2" id="KW-1185">Reference proteome</keyword>
<reference evidence="1 2" key="1">
    <citation type="submission" date="2024-06" db="EMBL/GenBank/DDBJ databases">
        <title>The Natural Products Discovery Center: Release of the First 8490 Sequenced Strains for Exploring Actinobacteria Biosynthetic Diversity.</title>
        <authorList>
            <person name="Kalkreuter E."/>
            <person name="Kautsar S.A."/>
            <person name="Yang D."/>
            <person name="Bader C.D."/>
            <person name="Teijaro C.N."/>
            <person name="Fluegel L."/>
            <person name="Davis C.M."/>
            <person name="Simpson J.R."/>
            <person name="Lauterbach L."/>
            <person name="Steele A.D."/>
            <person name="Gui C."/>
            <person name="Meng S."/>
            <person name="Li G."/>
            <person name="Viehrig K."/>
            <person name="Ye F."/>
            <person name="Su P."/>
            <person name="Kiefer A.F."/>
            <person name="Nichols A."/>
            <person name="Cepeda A.J."/>
            <person name="Yan W."/>
            <person name="Fan B."/>
            <person name="Jiang Y."/>
            <person name="Adhikari A."/>
            <person name="Zheng C.-J."/>
            <person name="Schuster L."/>
            <person name="Cowan T.M."/>
            <person name="Smanski M.J."/>
            <person name="Chevrette M.G."/>
            <person name="De Carvalho L.P.S."/>
            <person name="Shen B."/>
        </authorList>
    </citation>
    <scope>NUCLEOTIDE SEQUENCE [LARGE SCALE GENOMIC DNA]</scope>
    <source>
        <strain evidence="1 2">NPDC000837</strain>
    </source>
</reference>
<dbReference type="RefSeq" id="WP_351975626.1">
    <property type="nucleotide sequence ID" value="NZ_JBEPBX010000006.1"/>
</dbReference>
<dbReference type="EMBL" id="JBEPBX010000006">
    <property type="protein sequence ID" value="MER6613562.1"/>
    <property type="molecule type" value="Genomic_DNA"/>
</dbReference>